<gene>
    <name evidence="3 4" type="primary">LOC130498497</name>
</gene>
<name>A0A9W3C8K4_RAPSA</name>
<feature type="region of interest" description="Disordered" evidence="1">
    <location>
        <begin position="94"/>
        <end position="117"/>
    </location>
</feature>
<sequence>MSSNEQLLALASTNKELPDIDSKLSAIRSTITYGPYGSHRVMCNGDSAHGRVICNRNATLCRFRRLLAVEYGKDCATFVVFDTEMSKLTKTKPATLALEERQQVPKAPPPSDRISGR</sequence>
<accession>A0A9W3C8K4</accession>
<evidence type="ECO:0000313" key="4">
    <source>
        <dbReference type="RefSeq" id="XP_056847897.1"/>
    </source>
</evidence>
<dbReference type="RefSeq" id="XP_056847897.1">
    <property type="nucleotide sequence ID" value="XM_056991917.1"/>
</dbReference>
<keyword evidence="2" id="KW-1185">Reference proteome</keyword>
<dbReference type="Proteomes" id="UP000504610">
    <property type="component" value="Chromosome 2"/>
</dbReference>
<evidence type="ECO:0000313" key="2">
    <source>
        <dbReference type="Proteomes" id="UP000504610"/>
    </source>
</evidence>
<dbReference type="GeneID" id="130498497"/>
<evidence type="ECO:0000256" key="1">
    <source>
        <dbReference type="SAM" id="MobiDB-lite"/>
    </source>
</evidence>
<reference evidence="3 4" key="2">
    <citation type="submission" date="2025-04" db="UniProtKB">
        <authorList>
            <consortium name="RefSeq"/>
        </authorList>
    </citation>
    <scope>IDENTIFICATION</scope>
    <source>
        <tissue evidence="3 4">Leaf</tissue>
    </source>
</reference>
<protein>
    <submittedName>
        <fullName evidence="3 4">Uncharacterized protein LOC130498497 isoform X1</fullName>
    </submittedName>
</protein>
<dbReference type="KEGG" id="rsz:130498497"/>
<evidence type="ECO:0000313" key="3">
    <source>
        <dbReference type="RefSeq" id="XP_056847893.1"/>
    </source>
</evidence>
<dbReference type="RefSeq" id="XP_056847893.1">
    <property type="nucleotide sequence ID" value="XM_056991913.1"/>
</dbReference>
<dbReference type="AlphaFoldDB" id="A0A9W3C8K4"/>
<reference evidence="2" key="1">
    <citation type="journal article" date="2019" name="Database">
        <title>The radish genome database (RadishGD): an integrated information resource for radish genomics.</title>
        <authorList>
            <person name="Yu H.J."/>
            <person name="Baek S."/>
            <person name="Lee Y.J."/>
            <person name="Cho A."/>
            <person name="Mun J.H."/>
        </authorList>
    </citation>
    <scope>NUCLEOTIDE SEQUENCE [LARGE SCALE GENOMIC DNA]</scope>
    <source>
        <strain evidence="2">cv. WK10039</strain>
    </source>
</reference>
<organism evidence="2 4">
    <name type="scientific">Raphanus sativus</name>
    <name type="common">Radish</name>
    <name type="synonym">Raphanus raphanistrum var. sativus</name>
    <dbReference type="NCBI Taxonomy" id="3726"/>
    <lineage>
        <taxon>Eukaryota</taxon>
        <taxon>Viridiplantae</taxon>
        <taxon>Streptophyta</taxon>
        <taxon>Embryophyta</taxon>
        <taxon>Tracheophyta</taxon>
        <taxon>Spermatophyta</taxon>
        <taxon>Magnoliopsida</taxon>
        <taxon>eudicotyledons</taxon>
        <taxon>Gunneridae</taxon>
        <taxon>Pentapetalae</taxon>
        <taxon>rosids</taxon>
        <taxon>malvids</taxon>
        <taxon>Brassicales</taxon>
        <taxon>Brassicaceae</taxon>
        <taxon>Brassiceae</taxon>
        <taxon>Raphanus</taxon>
    </lineage>
</organism>
<proteinExistence type="predicted"/>